<dbReference type="Pfam" id="PF26442">
    <property type="entry name" value="Halo_toxin"/>
    <property type="match status" value="1"/>
</dbReference>
<sequence length="96" mass="10800">MATTSWDDLPPVTTHAVRRWAERTPEDSTVLELAWMHAQRVDAGAPFQGGEVRYHRASQTLLVEHGNVIATVYAVGELESEEYHAVKHALPPEVRR</sequence>
<dbReference type="InterPro" id="IPR058996">
    <property type="entry name" value="Toxin-rel_dom"/>
</dbReference>
<feature type="domain" description="RelE toxin-related" evidence="1">
    <location>
        <begin position="12"/>
        <end position="73"/>
    </location>
</feature>
<keyword evidence="3" id="KW-1185">Reference proteome</keyword>
<protein>
    <recommendedName>
        <fullName evidence="1">RelE toxin-related domain-containing protein</fullName>
    </recommendedName>
</protein>
<organism evidence="2 3">
    <name type="scientific">Haloarcula saliterrae</name>
    <dbReference type="NCBI Taxonomy" id="2950534"/>
    <lineage>
        <taxon>Archaea</taxon>
        <taxon>Methanobacteriati</taxon>
        <taxon>Methanobacteriota</taxon>
        <taxon>Stenosarchaea group</taxon>
        <taxon>Halobacteria</taxon>
        <taxon>Halobacteriales</taxon>
        <taxon>Haloarculaceae</taxon>
        <taxon>Haloarcula</taxon>
    </lineage>
</organism>
<gene>
    <name evidence="2" type="ORF">NDI56_03780</name>
</gene>
<accession>A0ABU2F9Y4</accession>
<comment type="caution">
    <text evidence="2">The sequence shown here is derived from an EMBL/GenBank/DDBJ whole genome shotgun (WGS) entry which is preliminary data.</text>
</comment>
<evidence type="ECO:0000313" key="3">
    <source>
        <dbReference type="Proteomes" id="UP001259659"/>
    </source>
</evidence>
<dbReference type="EMBL" id="JAMQON010000001">
    <property type="protein sequence ID" value="MDS0258530.1"/>
    <property type="molecule type" value="Genomic_DNA"/>
</dbReference>
<dbReference type="RefSeq" id="WP_310918094.1">
    <property type="nucleotide sequence ID" value="NZ_JAMQON010000001.1"/>
</dbReference>
<name>A0ABU2F9Y4_9EURY</name>
<evidence type="ECO:0000259" key="1">
    <source>
        <dbReference type="Pfam" id="PF26442"/>
    </source>
</evidence>
<dbReference type="Proteomes" id="UP001259659">
    <property type="component" value="Unassembled WGS sequence"/>
</dbReference>
<reference evidence="2 3" key="1">
    <citation type="submission" date="2022-06" db="EMBL/GenBank/DDBJ databases">
        <title>Haloarcula sp. a new haloarchaeum isolate from saline soil.</title>
        <authorList>
            <person name="Strakova D."/>
            <person name="Galisteo C."/>
            <person name="Sanchez-Porro C."/>
            <person name="Ventosa A."/>
        </authorList>
    </citation>
    <scope>NUCLEOTIDE SEQUENCE [LARGE SCALE GENOMIC DNA]</scope>
    <source>
        <strain evidence="2 3">S1CR25-12</strain>
    </source>
</reference>
<evidence type="ECO:0000313" key="2">
    <source>
        <dbReference type="EMBL" id="MDS0258530.1"/>
    </source>
</evidence>
<proteinExistence type="predicted"/>